<dbReference type="VEuPathDB" id="TriTrypDB:LtaPh_1112500"/>
<comment type="caution">
    <text evidence="2">The sequence shown here is derived from an EMBL/GenBank/DDBJ whole genome shotgun (WGS) entry which is preliminary data.</text>
</comment>
<reference evidence="2" key="1">
    <citation type="submission" date="2019-11" db="EMBL/GenBank/DDBJ databases">
        <title>Leishmania tarentolae CDS.</title>
        <authorList>
            <person name="Goto Y."/>
            <person name="Yamagishi J."/>
        </authorList>
    </citation>
    <scope>NUCLEOTIDE SEQUENCE [LARGE SCALE GENOMIC DNA]</scope>
    <source>
        <strain evidence="2">Parrot Tar II</strain>
    </source>
</reference>
<protein>
    <submittedName>
        <fullName evidence="2">Uncharacterized protein</fullName>
    </submittedName>
</protein>
<proteinExistence type="predicted"/>
<dbReference type="Proteomes" id="UP000419144">
    <property type="component" value="Unassembled WGS sequence"/>
</dbReference>
<name>A0A640KC20_LEITA</name>
<keyword evidence="3" id="KW-1185">Reference proteome</keyword>
<feature type="coiled-coil region" evidence="1">
    <location>
        <begin position="139"/>
        <end position="208"/>
    </location>
</feature>
<dbReference type="OrthoDB" id="261737at2759"/>
<organism evidence="2 3">
    <name type="scientific">Leishmania tarentolae</name>
    <name type="common">Sauroleishmania tarentolae</name>
    <dbReference type="NCBI Taxonomy" id="5689"/>
    <lineage>
        <taxon>Eukaryota</taxon>
        <taxon>Discoba</taxon>
        <taxon>Euglenozoa</taxon>
        <taxon>Kinetoplastea</taxon>
        <taxon>Metakinetoplastina</taxon>
        <taxon>Trypanosomatida</taxon>
        <taxon>Trypanosomatidae</taxon>
        <taxon>Leishmaniinae</taxon>
        <taxon>Leishmania</taxon>
        <taxon>lizard Leishmania</taxon>
    </lineage>
</organism>
<accession>A0A640KC20</accession>
<sequence length="239" mass="26426">MYFTSREIAHGNPSKQRWLCSKQVATVDGALFSHTRLEFMRRSEDGKVDVAVRRCRAWSAPAAPLSHICGSHNGSFPRGSAGAIAGDHTHLPLPPTIYRLFPTKTVFDSVDISFTPSSEPPCNGGQQAPCSPSAETETLEALKAELVAAKNQIRLLNTASARSFRSYAVLEAENAELRATSRRLREANDELKARLEQRNDEVNEQLHLICDLEKKLEEFRCCNPTAHFSACQSLNGDSK</sequence>
<evidence type="ECO:0000256" key="1">
    <source>
        <dbReference type="SAM" id="Coils"/>
    </source>
</evidence>
<dbReference type="AlphaFoldDB" id="A0A640KC20"/>
<gene>
    <name evidence="2" type="ORF">LtaPh_1112500</name>
</gene>
<dbReference type="EMBL" id="BLBS01000013">
    <property type="protein sequence ID" value="GET86731.1"/>
    <property type="molecule type" value="Genomic_DNA"/>
</dbReference>
<keyword evidence="1" id="KW-0175">Coiled coil</keyword>
<evidence type="ECO:0000313" key="3">
    <source>
        <dbReference type="Proteomes" id="UP000419144"/>
    </source>
</evidence>
<evidence type="ECO:0000313" key="2">
    <source>
        <dbReference type="EMBL" id="GET86731.1"/>
    </source>
</evidence>